<keyword evidence="3" id="KW-1185">Reference proteome</keyword>
<accession>A0A1G7HBE1</accession>
<evidence type="ECO:0000256" key="1">
    <source>
        <dbReference type="SAM" id="MobiDB-lite"/>
    </source>
</evidence>
<dbReference type="EMBL" id="FNAN01000008">
    <property type="protein sequence ID" value="SDE97767.1"/>
    <property type="molecule type" value="Genomic_DNA"/>
</dbReference>
<feature type="region of interest" description="Disordered" evidence="1">
    <location>
        <begin position="119"/>
        <end position="151"/>
    </location>
</feature>
<gene>
    <name evidence="2" type="ORF">SAMN04487996_108103</name>
</gene>
<evidence type="ECO:0000313" key="2">
    <source>
        <dbReference type="EMBL" id="SDE97767.1"/>
    </source>
</evidence>
<evidence type="ECO:0000313" key="3">
    <source>
        <dbReference type="Proteomes" id="UP000198748"/>
    </source>
</evidence>
<protein>
    <submittedName>
        <fullName evidence="2">Uncharacterized protein</fullName>
    </submittedName>
</protein>
<reference evidence="3" key="1">
    <citation type="submission" date="2016-10" db="EMBL/GenBank/DDBJ databases">
        <authorList>
            <person name="Varghese N."/>
            <person name="Submissions S."/>
        </authorList>
    </citation>
    <scope>NUCLEOTIDE SEQUENCE [LARGE SCALE GENOMIC DNA]</scope>
    <source>
        <strain evidence="3">DSM 25329</strain>
    </source>
</reference>
<proteinExistence type="predicted"/>
<dbReference type="AlphaFoldDB" id="A0A1G7HBE1"/>
<name>A0A1G7HBE1_9BACT</name>
<dbReference type="Proteomes" id="UP000198748">
    <property type="component" value="Unassembled WGS sequence"/>
</dbReference>
<dbReference type="STRING" id="659014.SAMN04487996_108103"/>
<sequence>MNNGASFAPTSLQTYSREKYFKSPVKNKTRLAGRVWYTLHILRWFSPTITHLLAEAPPLLVGHLHPFVLPGHDFFTPSTPETPVESLPFVVMPVVTWPPAEASEQYFAQDKQPYRLPVGNGVKVGGSGQNGVPEPLYNSAETEGCDQDKNR</sequence>
<organism evidence="2 3">
    <name type="scientific">Dyadobacter soli</name>
    <dbReference type="NCBI Taxonomy" id="659014"/>
    <lineage>
        <taxon>Bacteria</taxon>
        <taxon>Pseudomonadati</taxon>
        <taxon>Bacteroidota</taxon>
        <taxon>Cytophagia</taxon>
        <taxon>Cytophagales</taxon>
        <taxon>Spirosomataceae</taxon>
        <taxon>Dyadobacter</taxon>
    </lineage>
</organism>